<name>A7DWI3_STRTE</name>
<dbReference type="Gene3D" id="3.30.70.100">
    <property type="match status" value="1"/>
</dbReference>
<accession>A7DWI3</accession>
<feature type="domain" description="ABM" evidence="1">
    <location>
        <begin position="8"/>
        <end position="96"/>
    </location>
</feature>
<keyword evidence="2" id="KW-0503">Monooxygenase</keyword>
<dbReference type="PROSITE" id="PS51725">
    <property type="entry name" value="ABM"/>
    <property type="match status" value="1"/>
</dbReference>
<sequence length="119" mass="13805">MSRSDGVFRVTLRMQIKPGLEDEFEKVWQEIGGAVTSHPANLGQWLSRSLDEQGVYYIVSDWADERRFREFETSARHVEHRQRLHPYRSGGSMTSMRVVAHLTPEPGRPATHQEWEARA</sequence>
<dbReference type="AlphaFoldDB" id="A7DWI3"/>
<organism evidence="2">
    <name type="scientific">Streptomyces tendae</name>
    <dbReference type="NCBI Taxonomy" id="1932"/>
    <lineage>
        <taxon>Bacteria</taxon>
        <taxon>Bacillati</taxon>
        <taxon>Actinomycetota</taxon>
        <taxon>Actinomycetes</taxon>
        <taxon>Kitasatosporales</taxon>
        <taxon>Streptomycetaceae</taxon>
        <taxon>Streptomyces</taxon>
    </lineage>
</organism>
<reference evidence="2" key="1">
    <citation type="journal article" date="2010" name="Gene">
        <title>Isolation of the lysolipin gene cluster of Streptomyces tendae Tu 4042.</title>
        <authorList>
            <person name="Lopez P."/>
            <person name="Hornung A."/>
            <person name="Welzel K."/>
            <person name="Unsin C."/>
            <person name="Wohlleben W."/>
            <person name="Weber T."/>
            <person name="Pelzer S."/>
        </authorList>
    </citation>
    <scope>NUCLEOTIDE SEQUENCE</scope>
    <source>
        <strain evidence="2">Tu 4042</strain>
    </source>
</reference>
<dbReference type="SUPFAM" id="SSF54909">
    <property type="entry name" value="Dimeric alpha+beta barrel"/>
    <property type="match status" value="1"/>
</dbReference>
<gene>
    <name evidence="2" type="primary">llpOIII</name>
</gene>
<dbReference type="InterPro" id="IPR007138">
    <property type="entry name" value="ABM_dom"/>
</dbReference>
<dbReference type="EMBL" id="AM492533">
    <property type="protein sequence ID" value="CAM34339.1"/>
    <property type="molecule type" value="Genomic_DNA"/>
</dbReference>
<dbReference type="GO" id="GO:0004497">
    <property type="term" value="F:monooxygenase activity"/>
    <property type="evidence" value="ECO:0007669"/>
    <property type="project" value="UniProtKB-KW"/>
</dbReference>
<dbReference type="InterPro" id="IPR011008">
    <property type="entry name" value="Dimeric_a/b-barrel"/>
</dbReference>
<evidence type="ECO:0000313" key="2">
    <source>
        <dbReference type="EMBL" id="CAM34339.1"/>
    </source>
</evidence>
<keyword evidence="2" id="KW-0560">Oxidoreductase</keyword>
<evidence type="ECO:0000259" key="1">
    <source>
        <dbReference type="PROSITE" id="PS51725"/>
    </source>
</evidence>
<proteinExistence type="predicted"/>
<dbReference type="Pfam" id="PF03992">
    <property type="entry name" value="ABM"/>
    <property type="match status" value="1"/>
</dbReference>
<protein>
    <submittedName>
        <fullName evidence="2">Putative monooxygenase</fullName>
    </submittedName>
</protein>